<dbReference type="PANTHER" id="PTHR28008:SF1">
    <property type="entry name" value="DOMAIN PROTEIN, PUTATIVE (AFU_ORTHOLOGUE AFUA_3G10980)-RELATED"/>
    <property type="match status" value="1"/>
</dbReference>
<feature type="transmembrane region" description="Helical" evidence="1">
    <location>
        <begin position="20"/>
        <end position="41"/>
    </location>
</feature>
<dbReference type="RefSeq" id="WP_240508223.1">
    <property type="nucleotide sequence ID" value="NZ_AP025463.1"/>
</dbReference>
<feature type="transmembrane region" description="Helical" evidence="1">
    <location>
        <begin position="108"/>
        <end position="128"/>
    </location>
</feature>
<feature type="transmembrane region" description="Helical" evidence="1">
    <location>
        <begin position="61"/>
        <end position="88"/>
    </location>
</feature>
<proteinExistence type="predicted"/>
<dbReference type="AlphaFoldDB" id="A0A1C3JHY5"/>
<keyword evidence="3" id="KW-1185">Reference proteome</keyword>
<dbReference type="PANTHER" id="PTHR28008">
    <property type="entry name" value="DOMAIN PROTEIN, PUTATIVE (AFU_ORTHOLOGUE AFUA_3G10980)-RELATED"/>
    <property type="match status" value="1"/>
</dbReference>
<dbReference type="Proteomes" id="UP000092819">
    <property type="component" value="Unassembled WGS sequence"/>
</dbReference>
<name>A0A1C3JHY5_9VIBR</name>
<organism evidence="2 3">
    <name type="scientific">Vibrio celticus</name>
    <dbReference type="NCBI Taxonomy" id="446372"/>
    <lineage>
        <taxon>Bacteria</taxon>
        <taxon>Pseudomonadati</taxon>
        <taxon>Pseudomonadota</taxon>
        <taxon>Gammaproteobacteria</taxon>
        <taxon>Vibrionales</taxon>
        <taxon>Vibrionaceae</taxon>
        <taxon>Vibrio</taxon>
    </lineage>
</organism>
<evidence type="ECO:0000313" key="2">
    <source>
        <dbReference type="EMBL" id="SBT14695.1"/>
    </source>
</evidence>
<keyword evidence="1" id="KW-1133">Transmembrane helix</keyword>
<keyword evidence="1" id="KW-0812">Transmembrane</keyword>
<evidence type="ECO:0000313" key="3">
    <source>
        <dbReference type="Proteomes" id="UP000092819"/>
    </source>
</evidence>
<gene>
    <name evidence="2" type="ORF">VCE7224_03460</name>
</gene>
<evidence type="ECO:0000256" key="1">
    <source>
        <dbReference type="SAM" id="Phobius"/>
    </source>
</evidence>
<protein>
    <submittedName>
        <fullName evidence="2">VanZ like family protein</fullName>
    </submittedName>
</protein>
<dbReference type="EMBL" id="FLQZ01000082">
    <property type="protein sequence ID" value="SBT14695.1"/>
    <property type="molecule type" value="Genomic_DNA"/>
</dbReference>
<reference evidence="3" key="1">
    <citation type="submission" date="2016-06" db="EMBL/GenBank/DDBJ databases">
        <authorList>
            <person name="Rodrigo-Torres L."/>
            <person name="Arahal D.R."/>
        </authorList>
    </citation>
    <scope>NUCLEOTIDE SEQUENCE [LARGE SCALE GENOMIC DNA]</scope>
    <source>
        <strain evidence="3">CECT 7224</strain>
    </source>
</reference>
<keyword evidence="1" id="KW-0472">Membrane</keyword>
<accession>A0A1C3JHY5</accession>
<sequence>MSMNDTSVVFSRSRWLSPRMVPITTKLALLCVLVGIFYLSLTPNYSATVMSFEGADKIKHAFAYCVLGLTTFVALPQRYFVMTLTGFWVMSGGIELLQGTQVERHASFYDWLANLTGLGLAYGVSLVYKKYRTA</sequence>